<name>A0ACA9LDW2_9GLOM</name>
<dbReference type="EMBL" id="CAJVPW010003484">
    <property type="protein sequence ID" value="CAG8524821.1"/>
    <property type="molecule type" value="Genomic_DNA"/>
</dbReference>
<organism evidence="1 2">
    <name type="scientific">Cetraspora pellucida</name>
    <dbReference type="NCBI Taxonomy" id="1433469"/>
    <lineage>
        <taxon>Eukaryota</taxon>
        <taxon>Fungi</taxon>
        <taxon>Fungi incertae sedis</taxon>
        <taxon>Mucoromycota</taxon>
        <taxon>Glomeromycotina</taxon>
        <taxon>Glomeromycetes</taxon>
        <taxon>Diversisporales</taxon>
        <taxon>Gigasporaceae</taxon>
        <taxon>Cetraspora</taxon>
    </lineage>
</organism>
<protein>
    <submittedName>
        <fullName evidence="1">8071_t:CDS:1</fullName>
    </submittedName>
</protein>
<evidence type="ECO:0000313" key="2">
    <source>
        <dbReference type="Proteomes" id="UP000789366"/>
    </source>
</evidence>
<proteinExistence type="predicted"/>
<dbReference type="Proteomes" id="UP000789366">
    <property type="component" value="Unassembled WGS sequence"/>
</dbReference>
<keyword evidence="2" id="KW-1185">Reference proteome</keyword>
<comment type="caution">
    <text evidence="1">The sequence shown here is derived from an EMBL/GenBank/DDBJ whole genome shotgun (WGS) entry which is preliminary data.</text>
</comment>
<accession>A0ACA9LDW2</accession>
<reference evidence="1" key="1">
    <citation type="submission" date="2021-06" db="EMBL/GenBank/DDBJ databases">
        <authorList>
            <person name="Kallberg Y."/>
            <person name="Tangrot J."/>
            <person name="Rosling A."/>
        </authorList>
    </citation>
    <scope>NUCLEOTIDE SEQUENCE</scope>
    <source>
        <strain evidence="1">28 12/20/2015</strain>
    </source>
</reference>
<sequence length="99" mass="11766">MLPKHHNSSLKASNSNSSLKKKHTEAYKHYIENHVYNNRIITSFLMKVDKSDARFFVFVKITSIPNEPNKKNHKKYAKWQLVNIKAIFSYKLDETKERK</sequence>
<feature type="non-terminal residue" evidence="1">
    <location>
        <position position="99"/>
    </location>
</feature>
<evidence type="ECO:0000313" key="1">
    <source>
        <dbReference type="EMBL" id="CAG8524821.1"/>
    </source>
</evidence>
<gene>
    <name evidence="1" type="ORF">SPELUC_LOCUS4099</name>
</gene>